<evidence type="ECO:0000259" key="18">
    <source>
        <dbReference type="Pfam" id="PF00593"/>
    </source>
</evidence>
<feature type="short sequence motif" description="TonB C-terminal box" evidence="15">
    <location>
        <begin position="694"/>
        <end position="711"/>
    </location>
</feature>
<dbReference type="GO" id="GO:0009279">
    <property type="term" value="C:cell outer membrane"/>
    <property type="evidence" value="ECO:0007669"/>
    <property type="project" value="UniProtKB-SubCell"/>
</dbReference>
<dbReference type="FunFam" id="2.170.130.10:FF:000010">
    <property type="entry name" value="Ferripyoverdine receptor"/>
    <property type="match status" value="1"/>
</dbReference>
<dbReference type="InterPro" id="IPR010917">
    <property type="entry name" value="TonB_rcpt_CS"/>
</dbReference>
<accession>A0A2G9C4F7</accession>
<dbReference type="PANTHER" id="PTHR32552">
    <property type="entry name" value="FERRICHROME IRON RECEPTOR-RELATED"/>
    <property type="match status" value="1"/>
</dbReference>
<evidence type="ECO:0000256" key="14">
    <source>
        <dbReference type="PROSITE-ProRule" id="PRU01360"/>
    </source>
</evidence>
<comment type="caution">
    <text evidence="20">The sequence shown here is derived from an EMBL/GenBank/DDBJ whole genome shotgun (WGS) entry which is preliminary data.</text>
</comment>
<dbReference type="PROSITE" id="PS01156">
    <property type="entry name" value="TONB_DEPENDENT_REC_2"/>
    <property type="match status" value="1"/>
</dbReference>
<dbReference type="GO" id="GO:0015891">
    <property type="term" value="P:siderophore transport"/>
    <property type="evidence" value="ECO:0007669"/>
    <property type="project" value="InterPro"/>
</dbReference>
<evidence type="ECO:0000256" key="11">
    <source>
        <dbReference type="ARBA" id="ARBA00023136"/>
    </source>
</evidence>
<reference evidence="20 21" key="1">
    <citation type="submission" date="2017-11" db="EMBL/GenBank/DDBJ databases">
        <title>Draft genome sequence of Mitsuaria sp. HWN-4.</title>
        <authorList>
            <person name="Gundlapally S.R."/>
        </authorList>
    </citation>
    <scope>NUCLEOTIDE SEQUENCE [LARGE SCALE GENOMIC DNA]</scope>
    <source>
        <strain evidence="20 21">HWN-4</strain>
    </source>
</reference>
<evidence type="ECO:0000256" key="3">
    <source>
        <dbReference type="ARBA" id="ARBA00022448"/>
    </source>
</evidence>
<evidence type="ECO:0000256" key="4">
    <source>
        <dbReference type="ARBA" id="ARBA00022452"/>
    </source>
</evidence>
<proteinExistence type="inferred from homology"/>
<keyword evidence="11 14" id="KW-0472">Membrane</keyword>
<feature type="region of interest" description="Disordered" evidence="17">
    <location>
        <begin position="1"/>
        <end position="36"/>
    </location>
</feature>
<keyword evidence="6 14" id="KW-0812">Transmembrane</keyword>
<dbReference type="Proteomes" id="UP000231501">
    <property type="component" value="Unassembled WGS sequence"/>
</dbReference>
<dbReference type="SUPFAM" id="SSF56935">
    <property type="entry name" value="Porins"/>
    <property type="match status" value="1"/>
</dbReference>
<dbReference type="PANTHER" id="PTHR32552:SF74">
    <property type="entry name" value="HYDROXAMATE SIDEROPHORE RECEPTOR FHUE"/>
    <property type="match status" value="1"/>
</dbReference>
<evidence type="ECO:0000256" key="13">
    <source>
        <dbReference type="ARBA" id="ARBA00023237"/>
    </source>
</evidence>
<dbReference type="Gene3D" id="2.170.130.10">
    <property type="entry name" value="TonB-dependent receptor, plug domain"/>
    <property type="match status" value="1"/>
</dbReference>
<keyword evidence="12 20" id="KW-0675">Receptor</keyword>
<evidence type="ECO:0000256" key="15">
    <source>
        <dbReference type="PROSITE-ProRule" id="PRU10144"/>
    </source>
</evidence>
<dbReference type="Pfam" id="PF00593">
    <property type="entry name" value="TonB_dep_Rec_b-barrel"/>
    <property type="match status" value="1"/>
</dbReference>
<dbReference type="Gene3D" id="2.40.170.20">
    <property type="entry name" value="TonB-dependent receptor, beta-barrel domain"/>
    <property type="match status" value="1"/>
</dbReference>
<evidence type="ECO:0000313" key="20">
    <source>
        <dbReference type="EMBL" id="PIM51267.1"/>
    </source>
</evidence>
<evidence type="ECO:0000259" key="19">
    <source>
        <dbReference type="Pfam" id="PF07715"/>
    </source>
</evidence>
<dbReference type="InterPro" id="IPR012910">
    <property type="entry name" value="Plug_dom"/>
</dbReference>
<dbReference type="GO" id="GO:0038023">
    <property type="term" value="F:signaling receptor activity"/>
    <property type="evidence" value="ECO:0007669"/>
    <property type="project" value="InterPro"/>
</dbReference>
<keyword evidence="8" id="KW-0408">Iron</keyword>
<dbReference type="AlphaFoldDB" id="A0A2G9C4F7"/>
<keyword evidence="21" id="KW-1185">Reference proteome</keyword>
<name>A0A2G9C4F7_9BURK</name>
<evidence type="ECO:0000256" key="5">
    <source>
        <dbReference type="ARBA" id="ARBA00022496"/>
    </source>
</evidence>
<keyword evidence="9" id="KW-0406">Ion transport</keyword>
<dbReference type="CDD" id="cd01347">
    <property type="entry name" value="ligand_gated_channel"/>
    <property type="match status" value="1"/>
</dbReference>
<dbReference type="GO" id="GO:0015344">
    <property type="term" value="F:siderophore uptake transmembrane transporter activity"/>
    <property type="evidence" value="ECO:0007669"/>
    <property type="project" value="TreeGrafter"/>
</dbReference>
<evidence type="ECO:0000256" key="2">
    <source>
        <dbReference type="ARBA" id="ARBA00009810"/>
    </source>
</evidence>
<sequence length="711" mass="77058">MEAPDAEPVASDAAEPSSSSAAEDGPRAGRRSALDRVTISAARKKLEGASTRLPLTARETPQSMSSIDASRLENETLISINDVMQNITGVNVSFYDTQRPLYFARGFQITDFQIDGIPTYSGSTQQEFDTVFYSRIDVVRGANGLTTGAGVPSATVNMIRKRPEKAFSAYGGLVMGSDDFHRVEADLNTPLTRDGRVRARFIASAQERDGFRKRHSETKTAFMATVEADLGASTTVTLGYQDQNNVPQGAIWGTIPRFASDGSLAGLPRETSFSPSWTRWSRQNGTFYAQLEQKLGGDWTLKAIANHSEGDTFRLTTYASGYPDPVTGGGLKLLAAVGKSWERRDSLDVYASGTLSLFGRKHDLVVGANGVKTTTVTPTLTSVAAWSYTIPDIRSWDGSAPAPTFSATGAKRVAETEQSGLFAMGRWKLLEPLALVTGARLSYWKTGTDAFNAAGSYTATTGAYKVTDEVSPYVGIVYDLSDTVSLYASYTDLFKPQNYKDRNDNLLSPIRGSNTELGIKGEFLDKRLAMSAAVFEAKQDNYAVRDASVPEGSLPDGSSAYIGVNGTRTRGFEVDVAGQLAPGWTLSAGYANTRITRHALDLIYANLPRHTLQLSTSYRFGGAWERLTVGGGVNYQSTVTGYGIAHPTLGTTTVTQGGYALLNLHATYQLNERFSLGLSIRNALDKTYWTNLDYPNYGDPRSVMLSVRGRF</sequence>
<dbReference type="NCBIfam" id="TIGR01783">
    <property type="entry name" value="TonB-siderophor"/>
    <property type="match status" value="1"/>
</dbReference>
<keyword evidence="3 14" id="KW-0813">Transport</keyword>
<dbReference type="InterPro" id="IPR037066">
    <property type="entry name" value="Plug_dom_sf"/>
</dbReference>
<evidence type="ECO:0000256" key="8">
    <source>
        <dbReference type="ARBA" id="ARBA00023004"/>
    </source>
</evidence>
<evidence type="ECO:0000256" key="9">
    <source>
        <dbReference type="ARBA" id="ARBA00023065"/>
    </source>
</evidence>
<evidence type="ECO:0000256" key="16">
    <source>
        <dbReference type="RuleBase" id="RU003357"/>
    </source>
</evidence>
<feature type="domain" description="TonB-dependent receptor plug" evidence="19">
    <location>
        <begin position="57"/>
        <end position="153"/>
    </location>
</feature>
<dbReference type="Pfam" id="PF07715">
    <property type="entry name" value="Plug"/>
    <property type="match status" value="1"/>
</dbReference>
<protein>
    <submittedName>
        <fullName evidence="20">TonB-dependent siderophore receptor</fullName>
    </submittedName>
</protein>
<dbReference type="PROSITE" id="PS52016">
    <property type="entry name" value="TONB_DEPENDENT_REC_3"/>
    <property type="match status" value="1"/>
</dbReference>
<organism evidence="20 21">
    <name type="scientific">Roseateles chitinivorans</name>
    <dbReference type="NCBI Taxonomy" id="2917965"/>
    <lineage>
        <taxon>Bacteria</taxon>
        <taxon>Pseudomonadati</taxon>
        <taxon>Pseudomonadota</taxon>
        <taxon>Betaproteobacteria</taxon>
        <taxon>Burkholderiales</taxon>
        <taxon>Sphaerotilaceae</taxon>
        <taxon>Roseateles</taxon>
    </lineage>
</organism>
<feature type="domain" description="TonB-dependent receptor-like beta-barrel" evidence="18">
    <location>
        <begin position="244"/>
        <end position="682"/>
    </location>
</feature>
<dbReference type="EMBL" id="PEOG01000073">
    <property type="protein sequence ID" value="PIM51267.1"/>
    <property type="molecule type" value="Genomic_DNA"/>
</dbReference>
<gene>
    <name evidence="20" type="ORF">CS062_20805</name>
</gene>
<evidence type="ECO:0000256" key="12">
    <source>
        <dbReference type="ARBA" id="ARBA00023170"/>
    </source>
</evidence>
<keyword evidence="7" id="KW-0732">Signal</keyword>
<dbReference type="InterPro" id="IPR010105">
    <property type="entry name" value="TonB_sidphr_rcpt"/>
</dbReference>
<dbReference type="OrthoDB" id="174652at2"/>
<comment type="subcellular location">
    <subcellularLocation>
        <location evidence="1 14">Cell outer membrane</location>
        <topology evidence="1 14">Multi-pass membrane protein</topology>
    </subcellularLocation>
</comment>
<evidence type="ECO:0000313" key="21">
    <source>
        <dbReference type="Proteomes" id="UP000231501"/>
    </source>
</evidence>
<keyword evidence="13 14" id="KW-0998">Cell outer membrane</keyword>
<dbReference type="InterPro" id="IPR039426">
    <property type="entry name" value="TonB-dep_rcpt-like"/>
</dbReference>
<keyword evidence="4 14" id="KW-1134">Transmembrane beta strand</keyword>
<comment type="similarity">
    <text evidence="2 14 16">Belongs to the TonB-dependent receptor family.</text>
</comment>
<dbReference type="InterPro" id="IPR036942">
    <property type="entry name" value="Beta-barrel_TonB_sf"/>
</dbReference>
<feature type="compositionally biased region" description="Low complexity" evidence="17">
    <location>
        <begin position="1"/>
        <end position="23"/>
    </location>
</feature>
<keyword evidence="10 16" id="KW-0798">TonB box</keyword>
<dbReference type="InterPro" id="IPR000531">
    <property type="entry name" value="Beta-barrel_TonB"/>
</dbReference>
<evidence type="ECO:0000256" key="1">
    <source>
        <dbReference type="ARBA" id="ARBA00004571"/>
    </source>
</evidence>
<keyword evidence="5" id="KW-0410">Iron transport</keyword>
<evidence type="ECO:0000256" key="6">
    <source>
        <dbReference type="ARBA" id="ARBA00022692"/>
    </source>
</evidence>
<evidence type="ECO:0000256" key="7">
    <source>
        <dbReference type="ARBA" id="ARBA00022729"/>
    </source>
</evidence>
<evidence type="ECO:0000256" key="10">
    <source>
        <dbReference type="ARBA" id="ARBA00023077"/>
    </source>
</evidence>
<evidence type="ECO:0000256" key="17">
    <source>
        <dbReference type="SAM" id="MobiDB-lite"/>
    </source>
</evidence>